<reference evidence="1 2" key="1">
    <citation type="submission" date="2019-12" db="EMBL/GenBank/DDBJ databases">
        <title>Hymenobacter sp. HMF4947 Genome sequencing and assembly.</title>
        <authorList>
            <person name="Kang H."/>
            <person name="Cha I."/>
            <person name="Kim H."/>
            <person name="Joh K."/>
        </authorList>
    </citation>
    <scope>NUCLEOTIDE SEQUENCE [LARGE SCALE GENOMIC DNA]</scope>
    <source>
        <strain evidence="1 2">HMF4947</strain>
    </source>
</reference>
<evidence type="ECO:0000313" key="2">
    <source>
        <dbReference type="Proteomes" id="UP000441336"/>
    </source>
</evidence>
<dbReference type="InterPro" id="IPR016084">
    <property type="entry name" value="Haem_Oase-like_multi-hlx"/>
</dbReference>
<dbReference type="SUPFAM" id="SSF48613">
    <property type="entry name" value="Heme oxygenase-like"/>
    <property type="match status" value="1"/>
</dbReference>
<dbReference type="Gene3D" id="1.20.910.10">
    <property type="entry name" value="Heme oxygenase-like"/>
    <property type="match status" value="1"/>
</dbReference>
<dbReference type="AlphaFoldDB" id="A0A7K1THP5"/>
<gene>
    <name evidence="1" type="ORF">GO988_16520</name>
</gene>
<protein>
    <recommendedName>
        <fullName evidence="3">Heme oxygenase</fullName>
    </recommendedName>
</protein>
<dbReference type="CDD" id="cd19166">
    <property type="entry name" value="HemeO-bac"/>
    <property type="match status" value="1"/>
</dbReference>
<evidence type="ECO:0000313" key="1">
    <source>
        <dbReference type="EMBL" id="MVN77935.1"/>
    </source>
</evidence>
<dbReference type="Proteomes" id="UP000441336">
    <property type="component" value="Unassembled WGS sequence"/>
</dbReference>
<name>A0A7K1THP5_9BACT</name>
<accession>A0A7K1THP5</accession>
<organism evidence="1 2">
    <name type="scientific">Hymenobacter ginkgonis</name>
    <dbReference type="NCBI Taxonomy" id="2682976"/>
    <lineage>
        <taxon>Bacteria</taxon>
        <taxon>Pseudomonadati</taxon>
        <taxon>Bacteroidota</taxon>
        <taxon>Cytophagia</taxon>
        <taxon>Cytophagales</taxon>
        <taxon>Hymenobacteraceae</taxon>
        <taxon>Hymenobacter</taxon>
    </lineage>
</organism>
<comment type="caution">
    <text evidence="1">The sequence shown here is derived from an EMBL/GenBank/DDBJ whole genome shotgun (WGS) entry which is preliminary data.</text>
</comment>
<sequence length="188" mass="20506">MLPPSETPTILQALRAETRPAHDLLEQNHFNQSLAAGTLSYAATAHFLAKMYGFLVPYEARLRQQNLGPEWEAEARQRAHLILEDLQVPASALALCPIMPPLASWPQLLGAMYVLEGSTLGGQVIARQLAKADIPLRTYFGGYGAQTGPRWKAFCQLLAAAATPANQAEIVQSASLTFQQLSAWLNQP</sequence>
<proteinExistence type="predicted"/>
<keyword evidence="2" id="KW-1185">Reference proteome</keyword>
<dbReference type="EMBL" id="WQKZ01000004">
    <property type="protein sequence ID" value="MVN77935.1"/>
    <property type="molecule type" value="Genomic_DNA"/>
</dbReference>
<evidence type="ECO:0008006" key="3">
    <source>
        <dbReference type="Google" id="ProtNLM"/>
    </source>
</evidence>
<dbReference type="RefSeq" id="WP_157567568.1">
    <property type="nucleotide sequence ID" value="NZ_WQKZ01000004.1"/>
</dbReference>